<comment type="subcellular location">
    <subcellularLocation>
        <location evidence="1">Nucleus</location>
    </subcellularLocation>
</comment>
<dbReference type="GeneID" id="107070388"/>
<evidence type="ECO:0000256" key="5">
    <source>
        <dbReference type="ARBA" id="ARBA00023254"/>
    </source>
</evidence>
<keyword evidence="4" id="KW-0539">Nucleus</keyword>
<keyword evidence="6" id="KW-0175">Coiled coil</keyword>
<dbReference type="Proteomes" id="UP000694924">
    <property type="component" value="Unplaced"/>
</dbReference>
<dbReference type="Pfam" id="PF07106">
    <property type="entry name" value="WHD_TBPIP"/>
    <property type="match status" value="1"/>
</dbReference>
<organism evidence="8 9">
    <name type="scientific">Polistes dominula</name>
    <name type="common">European paper wasp</name>
    <name type="synonym">Vespa dominula</name>
    <dbReference type="NCBI Taxonomy" id="743375"/>
    <lineage>
        <taxon>Eukaryota</taxon>
        <taxon>Metazoa</taxon>
        <taxon>Ecdysozoa</taxon>
        <taxon>Arthropoda</taxon>
        <taxon>Hexapoda</taxon>
        <taxon>Insecta</taxon>
        <taxon>Pterygota</taxon>
        <taxon>Neoptera</taxon>
        <taxon>Endopterygota</taxon>
        <taxon>Hymenoptera</taxon>
        <taxon>Apocrita</taxon>
        <taxon>Aculeata</taxon>
        <taxon>Vespoidea</taxon>
        <taxon>Vespidae</taxon>
        <taxon>Polistinae</taxon>
        <taxon>Polistini</taxon>
        <taxon>Polistes</taxon>
    </lineage>
</organism>
<dbReference type="RefSeq" id="XP_015184028.1">
    <property type="nucleotide sequence ID" value="XM_015328542.1"/>
</dbReference>
<proteinExistence type="inferred from homology"/>
<evidence type="ECO:0000256" key="3">
    <source>
        <dbReference type="ARBA" id="ARBA00023172"/>
    </source>
</evidence>
<keyword evidence="3" id="KW-0233">DNA recombination</keyword>
<evidence type="ECO:0000313" key="8">
    <source>
        <dbReference type="Proteomes" id="UP000694924"/>
    </source>
</evidence>
<accession>A0ABM1IUZ1</accession>
<gene>
    <name evidence="9" type="primary">LOC107070388</name>
</gene>
<name>A0ABM1IUZ1_POLDO</name>
<protein>
    <submittedName>
        <fullName evidence="9">Homologous-pairing protein 2 homolog isoform X1</fullName>
    </submittedName>
</protein>
<keyword evidence="5" id="KW-0469">Meiosis</keyword>
<dbReference type="InterPro" id="IPR036388">
    <property type="entry name" value="WH-like_DNA-bd_sf"/>
</dbReference>
<feature type="domain" description="Homologous-pairing protein 2 winged helix" evidence="7">
    <location>
        <begin position="3"/>
        <end position="61"/>
    </location>
</feature>
<reference evidence="9" key="1">
    <citation type="submission" date="2025-08" db="UniProtKB">
        <authorList>
            <consortium name="RefSeq"/>
        </authorList>
    </citation>
    <scope>IDENTIFICATION</scope>
    <source>
        <tissue evidence="9">Whole body</tissue>
    </source>
</reference>
<dbReference type="Gene3D" id="1.10.10.10">
    <property type="entry name" value="Winged helix-like DNA-binding domain superfamily/Winged helix DNA-binding domain"/>
    <property type="match status" value="1"/>
</dbReference>
<dbReference type="PANTHER" id="PTHR15938">
    <property type="entry name" value="TBP-1 INTERACTING PROTEIN"/>
    <property type="match status" value="1"/>
</dbReference>
<sequence>MAMDTVYKHLKIRNRPYSVNDIVLNLHNEFGKSAVQKAIDHLLAEGKIFEKVYGKQKVYCVVQDSTKDIEELMRIDKELQVHANEVETRYQDLEKEIKAQETLLASLKSSVTLEEARREKVLLEESIEVLTNKLNILIASTGSTDLTEMKRKTQSSLDEYSREYLKRKRLCTELTDCILENYPGTKSELYDEIDRRILDRHWTDIGQTLDNYDDLKG</sequence>
<evidence type="ECO:0000259" key="7">
    <source>
        <dbReference type="Pfam" id="PF07106"/>
    </source>
</evidence>
<comment type="similarity">
    <text evidence="2">Belongs to the HOP2 family.</text>
</comment>
<keyword evidence="8" id="KW-1185">Reference proteome</keyword>
<evidence type="ECO:0000256" key="6">
    <source>
        <dbReference type="SAM" id="Coils"/>
    </source>
</evidence>
<feature type="coiled-coil region" evidence="6">
    <location>
        <begin position="76"/>
        <end position="133"/>
    </location>
</feature>
<dbReference type="InterPro" id="IPR010776">
    <property type="entry name" value="Hop2_WH_dom"/>
</dbReference>
<evidence type="ECO:0000256" key="2">
    <source>
        <dbReference type="ARBA" id="ARBA00007922"/>
    </source>
</evidence>
<evidence type="ECO:0000256" key="1">
    <source>
        <dbReference type="ARBA" id="ARBA00004123"/>
    </source>
</evidence>
<evidence type="ECO:0000256" key="4">
    <source>
        <dbReference type="ARBA" id="ARBA00023242"/>
    </source>
</evidence>
<evidence type="ECO:0000313" key="9">
    <source>
        <dbReference type="RefSeq" id="XP_015184028.1"/>
    </source>
</evidence>
<dbReference type="PANTHER" id="PTHR15938:SF0">
    <property type="entry name" value="HOMOLOGOUS-PAIRING PROTEIN 2 HOMOLOG"/>
    <property type="match status" value="1"/>
</dbReference>